<dbReference type="EMBL" id="GBHO01017098">
    <property type="protein sequence ID" value="JAG26506.1"/>
    <property type="molecule type" value="Transcribed_RNA"/>
</dbReference>
<reference evidence="3" key="1">
    <citation type="journal article" date="2014" name="PLoS ONE">
        <title>Transcriptome-Based Identification of ABC Transporters in the Western Tarnished Plant Bug Lygus hesperus.</title>
        <authorList>
            <person name="Hull J.J."/>
            <person name="Chaney K."/>
            <person name="Geib S.M."/>
            <person name="Fabrick J.A."/>
            <person name="Brent C.S."/>
            <person name="Walsh D."/>
            <person name="Lavine L.C."/>
        </authorList>
    </citation>
    <scope>NUCLEOTIDE SEQUENCE</scope>
</reference>
<protein>
    <submittedName>
        <fullName evidence="3">Uncharacterized protein</fullName>
    </submittedName>
</protein>
<keyword evidence="1" id="KW-0175">Coiled coil</keyword>
<evidence type="ECO:0000256" key="1">
    <source>
        <dbReference type="SAM" id="Coils"/>
    </source>
</evidence>
<dbReference type="AlphaFoldDB" id="A0A0A9Y4F9"/>
<organism evidence="3">
    <name type="scientific">Lygus hesperus</name>
    <name type="common">Western plant bug</name>
    <dbReference type="NCBI Taxonomy" id="30085"/>
    <lineage>
        <taxon>Eukaryota</taxon>
        <taxon>Metazoa</taxon>
        <taxon>Ecdysozoa</taxon>
        <taxon>Arthropoda</taxon>
        <taxon>Hexapoda</taxon>
        <taxon>Insecta</taxon>
        <taxon>Pterygota</taxon>
        <taxon>Neoptera</taxon>
        <taxon>Paraneoptera</taxon>
        <taxon>Hemiptera</taxon>
        <taxon>Heteroptera</taxon>
        <taxon>Panheteroptera</taxon>
        <taxon>Cimicomorpha</taxon>
        <taxon>Miridae</taxon>
        <taxon>Mirini</taxon>
        <taxon>Lygus</taxon>
    </lineage>
</organism>
<gene>
    <name evidence="3" type="ORF">CM83_40913</name>
</gene>
<reference evidence="3" key="2">
    <citation type="submission" date="2014-07" db="EMBL/GenBank/DDBJ databases">
        <authorList>
            <person name="Hull J."/>
        </authorList>
    </citation>
    <scope>NUCLEOTIDE SEQUENCE</scope>
</reference>
<proteinExistence type="predicted"/>
<evidence type="ECO:0000313" key="3">
    <source>
        <dbReference type="EMBL" id="JAG26506.1"/>
    </source>
</evidence>
<feature type="compositionally biased region" description="Polar residues" evidence="2">
    <location>
        <begin position="8"/>
        <end position="22"/>
    </location>
</feature>
<sequence length="111" mass="12740">VNVHVLNGTRQAKTPKSNATHTQELEERDLMKLHVEETRALISALSKFTRRIDQWEINFERINFLDEENNKLESRIDRLESRLDTFNTLHSALIKSTITTSAPTSTTTTSS</sequence>
<feature type="region of interest" description="Disordered" evidence="2">
    <location>
        <begin position="1"/>
        <end position="23"/>
    </location>
</feature>
<evidence type="ECO:0000256" key="2">
    <source>
        <dbReference type="SAM" id="MobiDB-lite"/>
    </source>
</evidence>
<accession>A0A0A9Y4F9</accession>
<feature type="coiled-coil region" evidence="1">
    <location>
        <begin position="62"/>
        <end position="89"/>
    </location>
</feature>
<feature type="non-terminal residue" evidence="3">
    <location>
        <position position="1"/>
    </location>
</feature>
<name>A0A0A9Y4F9_LYGHE</name>
<feature type="non-terminal residue" evidence="3">
    <location>
        <position position="111"/>
    </location>
</feature>